<keyword evidence="5" id="KW-1185">Reference proteome</keyword>
<comment type="similarity">
    <text evidence="1">Belongs to the 'GDSL' lipolytic enzyme family.</text>
</comment>
<dbReference type="OrthoDB" id="1600564at2759"/>
<dbReference type="EMBL" id="JAIQCV010000009">
    <property type="protein sequence ID" value="KAH1067404.1"/>
    <property type="molecule type" value="Genomic_DNA"/>
</dbReference>
<name>A0A9D3ZWR3_9ROSI</name>
<dbReference type="PANTHER" id="PTHR45966:SF36">
    <property type="entry name" value="INACTIVE GDSL ESTERASE_LIPASE-LIKE PROTEIN 25"/>
    <property type="match status" value="1"/>
</dbReference>
<gene>
    <name evidence="4" type="ORF">J1N35_032391</name>
</gene>
<dbReference type="InterPro" id="IPR036514">
    <property type="entry name" value="SGNH_hydro_sf"/>
</dbReference>
<dbReference type="GO" id="GO:0016298">
    <property type="term" value="F:lipase activity"/>
    <property type="evidence" value="ECO:0007669"/>
    <property type="project" value="TreeGrafter"/>
</dbReference>
<dbReference type="CDD" id="cd01837">
    <property type="entry name" value="SGNH_plant_lipase_like"/>
    <property type="match status" value="1"/>
</dbReference>
<reference evidence="4 5" key="1">
    <citation type="journal article" date="2021" name="Plant Biotechnol. J.">
        <title>Multi-omics assisted identification of the key and species-specific regulatory components of drought-tolerant mechanisms in Gossypium stocksii.</title>
        <authorList>
            <person name="Yu D."/>
            <person name="Ke L."/>
            <person name="Zhang D."/>
            <person name="Wu Y."/>
            <person name="Sun Y."/>
            <person name="Mei J."/>
            <person name="Sun J."/>
            <person name="Sun Y."/>
        </authorList>
    </citation>
    <scope>NUCLEOTIDE SEQUENCE [LARGE SCALE GENOMIC DNA]</scope>
    <source>
        <strain evidence="5">cv. E1</strain>
        <tissue evidence="4">Leaf</tissue>
    </source>
</reference>
<dbReference type="AlphaFoldDB" id="A0A9D3ZWR3"/>
<evidence type="ECO:0000313" key="5">
    <source>
        <dbReference type="Proteomes" id="UP000828251"/>
    </source>
</evidence>
<dbReference type="Proteomes" id="UP000828251">
    <property type="component" value="Unassembled WGS sequence"/>
</dbReference>
<evidence type="ECO:0000256" key="3">
    <source>
        <dbReference type="SAM" id="SignalP"/>
    </source>
</evidence>
<comment type="caution">
    <text evidence="4">The sequence shown here is derived from an EMBL/GenBank/DDBJ whole genome shotgun (WGS) entry which is preliminary data.</text>
</comment>
<accession>A0A9D3ZWR3</accession>
<dbReference type="PANTHER" id="PTHR45966">
    <property type="entry name" value="GDSL-LIKE LIPASE/ACYLHYDROLASE"/>
    <property type="match status" value="1"/>
</dbReference>
<proteinExistence type="inferred from homology"/>
<evidence type="ECO:0008006" key="6">
    <source>
        <dbReference type="Google" id="ProtNLM"/>
    </source>
</evidence>
<dbReference type="Gene3D" id="3.40.50.1110">
    <property type="entry name" value="SGNH hydrolase"/>
    <property type="match status" value="1"/>
</dbReference>
<keyword evidence="2 3" id="KW-0732">Signal</keyword>
<sequence>MANLRASYISFLLCFTICINLISSHYLPENHVALFIFGDSLFDPGNNNYINTTADFRANFYPYGETFFKYPTGRFSDGRLIPDFIAQFAGLPIIPTYLQPGKRKFTDGVNFASGGAGALVESHQGFVVDLETQIKYFNKVEKSLRQELGDEGAKKLLSKAVYLISIGGNDYITKNSSVSDEEFVSMVLGNLTVALKEIYKKGGRKFGFPNLLPLGCLPYMKAQSGGSCIDELTAIAKLHNAELPKTLVKLQNQLEGFKYAYYNFYQSFTERLNNPSKYGFKDATTACCGSGPYRGVYSCGGKRGIEVYELCDKPGDYFFFDSYHPSEKAYRQFAELMWAGNTDIVWPYNLKMLFQDNAFYCTDQDEEILGKSKEHIFNNGW</sequence>
<evidence type="ECO:0000313" key="4">
    <source>
        <dbReference type="EMBL" id="KAH1067404.1"/>
    </source>
</evidence>
<organism evidence="4 5">
    <name type="scientific">Gossypium stocksii</name>
    <dbReference type="NCBI Taxonomy" id="47602"/>
    <lineage>
        <taxon>Eukaryota</taxon>
        <taxon>Viridiplantae</taxon>
        <taxon>Streptophyta</taxon>
        <taxon>Embryophyta</taxon>
        <taxon>Tracheophyta</taxon>
        <taxon>Spermatophyta</taxon>
        <taxon>Magnoliopsida</taxon>
        <taxon>eudicotyledons</taxon>
        <taxon>Gunneridae</taxon>
        <taxon>Pentapetalae</taxon>
        <taxon>rosids</taxon>
        <taxon>malvids</taxon>
        <taxon>Malvales</taxon>
        <taxon>Malvaceae</taxon>
        <taxon>Malvoideae</taxon>
        <taxon>Gossypium</taxon>
    </lineage>
</organism>
<feature type="signal peptide" evidence="3">
    <location>
        <begin position="1"/>
        <end position="24"/>
    </location>
</feature>
<dbReference type="InterPro" id="IPR035669">
    <property type="entry name" value="SGNH_plant_lipase-like"/>
</dbReference>
<dbReference type="SUPFAM" id="SSF52266">
    <property type="entry name" value="SGNH hydrolase"/>
    <property type="match status" value="1"/>
</dbReference>
<dbReference type="Pfam" id="PF00657">
    <property type="entry name" value="Lipase_GDSL"/>
    <property type="match status" value="1"/>
</dbReference>
<evidence type="ECO:0000256" key="2">
    <source>
        <dbReference type="ARBA" id="ARBA00022729"/>
    </source>
</evidence>
<protein>
    <recommendedName>
        <fullName evidence="6">GDSL esterase/lipase 1-like</fullName>
    </recommendedName>
</protein>
<evidence type="ECO:0000256" key="1">
    <source>
        <dbReference type="ARBA" id="ARBA00008668"/>
    </source>
</evidence>
<dbReference type="InterPro" id="IPR001087">
    <property type="entry name" value="GDSL"/>
</dbReference>
<feature type="chain" id="PRO_5038952989" description="GDSL esterase/lipase 1-like" evidence="3">
    <location>
        <begin position="25"/>
        <end position="381"/>
    </location>
</feature>
<dbReference type="InterPro" id="IPR044552">
    <property type="entry name" value="GLIP1-5/GLL25"/>
</dbReference>